<sequence>MVLNPTKKNVLFNEDDSTGGKKDILSDKTILISQKRQHLTFKNRRDSSKNSGRQISFNKVISQLNQNTKSKSRDTKHNTFKNLQASLRFFHSRKLKFLGEARNINKSIQSLKNASLGVSNLSPKSNTPVKESEAIAQSDVPLKPMQLVITPLKKKSKISCTAMDIRPLMDKRFCEESRGVKEYVNKFKKNDDKFCKIRKKFKKLIVYKKKLNRDKDENLDYDYPTRNVSRLGSISKNSTNNPHDDCVQKQVNISQSGKNKISRNKSFKSSVKFSSLCKCALITKYLA</sequence>
<reference evidence="1" key="1">
    <citation type="submission" date="2023-07" db="EMBL/GenBank/DDBJ databases">
        <authorList>
            <consortium name="AG Swart"/>
            <person name="Singh M."/>
            <person name="Singh A."/>
            <person name="Seah K."/>
            <person name="Emmerich C."/>
        </authorList>
    </citation>
    <scope>NUCLEOTIDE SEQUENCE</scope>
    <source>
        <strain evidence="1">DP1</strain>
    </source>
</reference>
<evidence type="ECO:0000313" key="1">
    <source>
        <dbReference type="EMBL" id="CAI2384833.1"/>
    </source>
</evidence>
<dbReference type="AlphaFoldDB" id="A0AAD2D9W2"/>
<name>A0AAD2D9W2_EUPCR</name>
<evidence type="ECO:0000313" key="2">
    <source>
        <dbReference type="Proteomes" id="UP001295684"/>
    </source>
</evidence>
<organism evidence="1 2">
    <name type="scientific">Euplotes crassus</name>
    <dbReference type="NCBI Taxonomy" id="5936"/>
    <lineage>
        <taxon>Eukaryota</taxon>
        <taxon>Sar</taxon>
        <taxon>Alveolata</taxon>
        <taxon>Ciliophora</taxon>
        <taxon>Intramacronucleata</taxon>
        <taxon>Spirotrichea</taxon>
        <taxon>Hypotrichia</taxon>
        <taxon>Euplotida</taxon>
        <taxon>Euplotidae</taxon>
        <taxon>Moneuplotes</taxon>
    </lineage>
</organism>
<gene>
    <name evidence="1" type="ORF">ECRASSUSDP1_LOCUS26372</name>
</gene>
<comment type="caution">
    <text evidence="1">The sequence shown here is derived from an EMBL/GenBank/DDBJ whole genome shotgun (WGS) entry which is preliminary data.</text>
</comment>
<dbReference type="Proteomes" id="UP001295684">
    <property type="component" value="Unassembled WGS sequence"/>
</dbReference>
<protein>
    <submittedName>
        <fullName evidence="1">Uncharacterized protein</fullName>
    </submittedName>
</protein>
<keyword evidence="2" id="KW-1185">Reference proteome</keyword>
<proteinExistence type="predicted"/>
<accession>A0AAD2D9W2</accession>
<dbReference type="EMBL" id="CAMPGE010027183">
    <property type="protein sequence ID" value="CAI2384833.1"/>
    <property type="molecule type" value="Genomic_DNA"/>
</dbReference>